<dbReference type="InterPro" id="IPR051874">
    <property type="entry name" value="Ig-like_domain-LISCH7"/>
</dbReference>
<dbReference type="GO" id="GO:0031016">
    <property type="term" value="P:pancreas development"/>
    <property type="evidence" value="ECO:0007669"/>
    <property type="project" value="TreeGrafter"/>
</dbReference>
<dbReference type="GO" id="GO:0016020">
    <property type="term" value="C:membrane"/>
    <property type="evidence" value="ECO:0007669"/>
    <property type="project" value="TreeGrafter"/>
</dbReference>
<dbReference type="PANTHER" id="PTHR15923:SF7">
    <property type="entry name" value="IMMUNOGLOBULIN-LIKE DOMAIN-CONTAINING RECEPTOR 2 ISOFORM X1"/>
    <property type="match status" value="1"/>
</dbReference>
<dbReference type="SMART" id="SM00409">
    <property type="entry name" value="IG"/>
    <property type="match status" value="1"/>
</dbReference>
<feature type="compositionally biased region" description="Basic and acidic residues" evidence="11">
    <location>
        <begin position="652"/>
        <end position="668"/>
    </location>
</feature>
<evidence type="ECO:0000256" key="4">
    <source>
        <dbReference type="ARBA" id="ARBA00022692"/>
    </source>
</evidence>
<dbReference type="PROSITE" id="PS50835">
    <property type="entry name" value="IG_LIKE"/>
    <property type="match status" value="1"/>
</dbReference>
<feature type="transmembrane region" description="Helical" evidence="12">
    <location>
        <begin position="210"/>
        <end position="229"/>
    </location>
</feature>
<keyword evidence="7 12" id="KW-0472">Membrane</keyword>
<evidence type="ECO:0000256" key="2">
    <source>
        <dbReference type="ARBA" id="ARBA00009491"/>
    </source>
</evidence>
<evidence type="ECO:0000256" key="8">
    <source>
        <dbReference type="ARBA" id="ARBA00023157"/>
    </source>
</evidence>
<feature type="compositionally biased region" description="Basic and acidic residues" evidence="11">
    <location>
        <begin position="515"/>
        <end position="526"/>
    </location>
</feature>
<evidence type="ECO:0000313" key="14">
    <source>
        <dbReference type="Ensembl" id="ENSAMXP00005029049.1"/>
    </source>
</evidence>
<dbReference type="GO" id="GO:0012505">
    <property type="term" value="C:endomembrane system"/>
    <property type="evidence" value="ECO:0007669"/>
    <property type="project" value="UniProtKB-SubCell"/>
</dbReference>
<keyword evidence="6 12" id="KW-1133">Transmembrane helix</keyword>
<sequence length="707" mass="80825">MRRRRRGEHDHQFNPDSTALNSKMMNFWRWWITLLFFTGVSWCEAVQVTVRDERRFAMLFQSVVLPCQYSTVSSQTPVVQWWYKSYCRDRTREVFSFPETLGVRGSELGTSSHLDCGDSSRTIRIVASGHGSSITLAEYYKGRDISIINKADLRIGELQWGDSGVYFCKVVIADDLEGQNEAQVELLVLGQTGVADDLLPEFDMEIMPEWVFVAAVVLGSILFILLVGVCWCQCCPHSCCCYVRCCCCPETCCCPRHLYEAGKGIKTIPPTPVALYPPYYMPGMPTMVPIAPPSLIDPKISAAPSVENNTSAAHSVFRLQPTPDQNSLKVLQYVERELAHFNPSKTLSSHDSCSVSELSSLHEAETDFRQTFRQVQKKALPAIPDLDDPPGLLTRAISPVHVQRSTRHPQRGNWIEDDHPRWNPRSEHLQRKAFLRNGRTGSLDELEEFAMTYMQRGRHGDFDDMVDDYRTRGRQRERDQDAWERERERNKEREREQERDLDRNHHPHYSSKRYYPKDSPERHGERPQPQPRPLPRPPSPPPLPGNGKRRGTWDSDRPAPCRDTGNRERGGRDSKGRGAERERDYDDALLNSLLERKAKAGRSTSSKGGRTEEDSDTPSKTSSKKSSHSLSPSNRSPSNRPAEEDDSLPPYTEKELERFRGTETKESQRPFAYTRLGQPSQTEQESREEQNKPRKVSTLLSRDSLIV</sequence>
<evidence type="ECO:0000256" key="7">
    <source>
        <dbReference type="ARBA" id="ARBA00023136"/>
    </source>
</evidence>
<dbReference type="InterPro" id="IPR013783">
    <property type="entry name" value="Ig-like_fold"/>
</dbReference>
<dbReference type="AlphaFoldDB" id="A0A8B9JZM9"/>
<dbReference type="InterPro" id="IPR003599">
    <property type="entry name" value="Ig_sub"/>
</dbReference>
<evidence type="ECO:0000256" key="11">
    <source>
        <dbReference type="SAM" id="MobiDB-lite"/>
    </source>
</evidence>
<dbReference type="InterPro" id="IPR008664">
    <property type="entry name" value="LISCH7"/>
</dbReference>
<evidence type="ECO:0000256" key="9">
    <source>
        <dbReference type="ARBA" id="ARBA00023319"/>
    </source>
</evidence>
<evidence type="ECO:0000313" key="15">
    <source>
        <dbReference type="Proteomes" id="UP000694621"/>
    </source>
</evidence>
<comment type="subcellular location">
    <subcellularLocation>
        <location evidence="1">Cell junction</location>
        <location evidence="1">Tight junction</location>
    </subcellularLocation>
    <subcellularLocation>
        <location evidence="10">Endomembrane system</location>
        <topology evidence="10">Single-pass type I membrane protein</topology>
    </subcellularLocation>
</comment>
<evidence type="ECO:0000256" key="6">
    <source>
        <dbReference type="ARBA" id="ARBA00022989"/>
    </source>
</evidence>
<keyword evidence="5" id="KW-0965">Cell junction</keyword>
<evidence type="ECO:0000256" key="10">
    <source>
        <dbReference type="ARBA" id="ARBA00046288"/>
    </source>
</evidence>
<name>A0A8B9JZM9_ASTMX</name>
<organism evidence="14 15">
    <name type="scientific">Astyanax mexicanus</name>
    <name type="common">Blind cave fish</name>
    <name type="synonym">Astyanax fasciatus mexicanus</name>
    <dbReference type="NCBI Taxonomy" id="7994"/>
    <lineage>
        <taxon>Eukaryota</taxon>
        <taxon>Metazoa</taxon>
        <taxon>Chordata</taxon>
        <taxon>Craniata</taxon>
        <taxon>Vertebrata</taxon>
        <taxon>Euteleostomi</taxon>
        <taxon>Actinopterygii</taxon>
        <taxon>Neopterygii</taxon>
        <taxon>Teleostei</taxon>
        <taxon>Ostariophysi</taxon>
        <taxon>Characiformes</taxon>
        <taxon>Characoidei</taxon>
        <taxon>Acestrorhamphidae</taxon>
        <taxon>Acestrorhamphinae</taxon>
        <taxon>Astyanax</taxon>
    </lineage>
</organism>
<dbReference type="Pfam" id="PF05624">
    <property type="entry name" value="LSR"/>
    <property type="match status" value="1"/>
</dbReference>
<reference evidence="14" key="1">
    <citation type="submission" date="2025-08" db="UniProtKB">
        <authorList>
            <consortium name="Ensembl"/>
        </authorList>
    </citation>
    <scope>IDENTIFICATION</scope>
</reference>
<keyword evidence="8" id="KW-1015">Disulfide bond</keyword>
<evidence type="ECO:0000259" key="13">
    <source>
        <dbReference type="PROSITE" id="PS50835"/>
    </source>
</evidence>
<feature type="compositionally biased region" description="Low complexity" evidence="11">
    <location>
        <begin position="628"/>
        <end position="640"/>
    </location>
</feature>
<dbReference type="Gene3D" id="2.60.40.10">
    <property type="entry name" value="Immunoglobulins"/>
    <property type="match status" value="1"/>
</dbReference>
<dbReference type="InterPro" id="IPR036179">
    <property type="entry name" value="Ig-like_dom_sf"/>
</dbReference>
<keyword evidence="4 12" id="KW-0812">Transmembrane</keyword>
<proteinExistence type="inferred from homology"/>
<evidence type="ECO:0000256" key="12">
    <source>
        <dbReference type="SAM" id="Phobius"/>
    </source>
</evidence>
<comment type="similarity">
    <text evidence="2">Belongs to the immunoglobulin superfamily. LISCH7 family.</text>
</comment>
<feature type="compositionally biased region" description="Basic and acidic residues" evidence="11">
    <location>
        <begin position="414"/>
        <end position="423"/>
    </location>
</feature>
<feature type="compositionally biased region" description="Pro residues" evidence="11">
    <location>
        <begin position="528"/>
        <end position="544"/>
    </location>
</feature>
<feature type="compositionally biased region" description="Basic and acidic residues" evidence="11">
    <location>
        <begin position="551"/>
        <end position="586"/>
    </location>
</feature>
<feature type="compositionally biased region" description="Basic and acidic residues" evidence="11">
    <location>
        <begin position="473"/>
        <end position="504"/>
    </location>
</feature>
<evidence type="ECO:0000256" key="3">
    <source>
        <dbReference type="ARBA" id="ARBA00022427"/>
    </source>
</evidence>
<dbReference type="InterPro" id="IPR007110">
    <property type="entry name" value="Ig-like_dom"/>
</dbReference>
<feature type="region of interest" description="Disordered" evidence="11">
    <location>
        <begin position="402"/>
        <end position="423"/>
    </location>
</feature>
<dbReference type="Proteomes" id="UP000694621">
    <property type="component" value="Unplaced"/>
</dbReference>
<feature type="domain" description="Ig-like" evidence="13">
    <location>
        <begin position="61"/>
        <end position="185"/>
    </location>
</feature>
<dbReference type="SUPFAM" id="SSF48726">
    <property type="entry name" value="Immunoglobulin"/>
    <property type="match status" value="1"/>
</dbReference>
<dbReference type="GO" id="GO:0005923">
    <property type="term" value="C:bicellular tight junction"/>
    <property type="evidence" value="ECO:0007669"/>
    <property type="project" value="UniProtKB-SubCell"/>
</dbReference>
<feature type="region of interest" description="Disordered" evidence="11">
    <location>
        <begin position="473"/>
        <end position="707"/>
    </location>
</feature>
<evidence type="ECO:0000256" key="1">
    <source>
        <dbReference type="ARBA" id="ARBA00004435"/>
    </source>
</evidence>
<feature type="transmembrane region" description="Helical" evidence="12">
    <location>
        <begin position="30"/>
        <end position="50"/>
    </location>
</feature>
<keyword evidence="9" id="KW-0393">Immunoglobulin domain</keyword>
<dbReference type="PANTHER" id="PTHR15923">
    <property type="entry name" value="TRANSMEMBRANE AND IMMUNOGLOBULIN DOMAIN-CONTAINING PROTEIN"/>
    <property type="match status" value="1"/>
</dbReference>
<accession>A0A8B9JZM9</accession>
<protein>
    <submittedName>
        <fullName evidence="14">Immunoglobulin like domain containing receptor 2</fullName>
    </submittedName>
</protein>
<dbReference type="Ensembl" id="ENSAMXT00005031865.1">
    <property type="protein sequence ID" value="ENSAMXP00005029049.1"/>
    <property type="gene ID" value="ENSAMXG00005014396.1"/>
</dbReference>
<evidence type="ECO:0000256" key="5">
    <source>
        <dbReference type="ARBA" id="ARBA00022949"/>
    </source>
</evidence>
<keyword evidence="3" id="KW-0796">Tight junction</keyword>